<feature type="region of interest" description="Disordered" evidence="1">
    <location>
        <begin position="73"/>
        <end position="96"/>
    </location>
</feature>
<evidence type="ECO:0000313" key="4">
    <source>
        <dbReference type="Proteomes" id="UP001646141"/>
    </source>
</evidence>
<keyword evidence="3" id="KW-0547">Nucleotide-binding</keyword>
<organism evidence="3 4">
    <name type="scientific">Leucobacter chromiireducens subsp. chromiireducens</name>
    <dbReference type="NCBI Taxonomy" id="660067"/>
    <lineage>
        <taxon>Bacteria</taxon>
        <taxon>Bacillati</taxon>
        <taxon>Actinomycetota</taxon>
        <taxon>Actinomycetes</taxon>
        <taxon>Micrococcales</taxon>
        <taxon>Microbacteriaceae</taxon>
        <taxon>Leucobacter</taxon>
    </lineage>
</organism>
<dbReference type="GO" id="GO:0005524">
    <property type="term" value="F:ATP binding"/>
    <property type="evidence" value="ECO:0007669"/>
    <property type="project" value="UniProtKB-KW"/>
</dbReference>
<proteinExistence type="predicted"/>
<feature type="transmembrane region" description="Helical" evidence="2">
    <location>
        <begin position="26"/>
        <end position="43"/>
    </location>
</feature>
<keyword evidence="2" id="KW-1133">Transmembrane helix</keyword>
<accession>A0ABS1SJZ6</accession>
<sequence>MTQPSEPAKQDPVTPSRRDRLRPLELLGFSTVLGVFAGLIVLLSTRDIVLALVFLGVGFIVSVMMVALVGLGGKPSDEDLEARKDLQKPDNGSNWH</sequence>
<feature type="compositionally biased region" description="Basic and acidic residues" evidence="1">
    <location>
        <begin position="75"/>
        <end position="88"/>
    </location>
</feature>
<evidence type="ECO:0000313" key="3">
    <source>
        <dbReference type="EMBL" id="MBL3688481.1"/>
    </source>
</evidence>
<reference evidence="3 4" key="1">
    <citation type="submission" date="2018-09" db="EMBL/GenBank/DDBJ databases">
        <title>Comparative genomics of Leucobacter spp.</title>
        <authorList>
            <person name="Reis A.C."/>
            <person name="Kolvenbach B.A."/>
            <person name="Corvini P.F.X."/>
            <person name="Nunes O.C."/>
        </authorList>
    </citation>
    <scope>NUCLEOTIDE SEQUENCE [LARGE SCALE GENOMIC DNA]</scope>
    <source>
        <strain evidence="3 4">L-1</strain>
    </source>
</reference>
<gene>
    <name evidence="3" type="ORF">D3226_00710</name>
</gene>
<keyword evidence="3" id="KW-0067">ATP-binding</keyword>
<keyword evidence="2" id="KW-0812">Transmembrane</keyword>
<name>A0ABS1SJZ6_9MICO</name>
<feature type="transmembrane region" description="Helical" evidence="2">
    <location>
        <begin position="49"/>
        <end position="71"/>
    </location>
</feature>
<protein>
    <submittedName>
        <fullName evidence="3">ABC transporter ATP-binding protein</fullName>
    </submittedName>
</protein>
<keyword evidence="4" id="KW-1185">Reference proteome</keyword>
<evidence type="ECO:0000256" key="1">
    <source>
        <dbReference type="SAM" id="MobiDB-lite"/>
    </source>
</evidence>
<dbReference type="Proteomes" id="UP001646141">
    <property type="component" value="Unassembled WGS sequence"/>
</dbReference>
<dbReference type="EMBL" id="QYAD01000001">
    <property type="protein sequence ID" value="MBL3688481.1"/>
    <property type="molecule type" value="Genomic_DNA"/>
</dbReference>
<comment type="caution">
    <text evidence="3">The sequence shown here is derived from an EMBL/GenBank/DDBJ whole genome shotgun (WGS) entry which is preliminary data.</text>
</comment>
<keyword evidence="2" id="KW-0472">Membrane</keyword>
<dbReference type="RefSeq" id="WP_202380527.1">
    <property type="nucleotide sequence ID" value="NZ_BAAAMA010000003.1"/>
</dbReference>
<evidence type="ECO:0000256" key="2">
    <source>
        <dbReference type="SAM" id="Phobius"/>
    </source>
</evidence>